<proteinExistence type="predicted"/>
<evidence type="ECO:0000256" key="1">
    <source>
        <dbReference type="SAM" id="MobiDB-lite"/>
    </source>
</evidence>
<reference evidence="2" key="2">
    <citation type="submission" date="2021-02" db="EMBL/GenBank/DDBJ databases">
        <authorList>
            <person name="Kimball J.A."/>
            <person name="Haas M.W."/>
            <person name="Macchietto M."/>
            <person name="Kono T."/>
            <person name="Duquette J."/>
            <person name="Shao M."/>
        </authorList>
    </citation>
    <scope>NUCLEOTIDE SEQUENCE</scope>
    <source>
        <tissue evidence="2">Fresh leaf tissue</tissue>
    </source>
</reference>
<name>A0A8J5R5B5_ZIZPA</name>
<protein>
    <submittedName>
        <fullName evidence="2">Uncharacterized protein</fullName>
    </submittedName>
</protein>
<keyword evidence="3" id="KW-1185">Reference proteome</keyword>
<organism evidence="2 3">
    <name type="scientific">Zizania palustris</name>
    <name type="common">Northern wild rice</name>
    <dbReference type="NCBI Taxonomy" id="103762"/>
    <lineage>
        <taxon>Eukaryota</taxon>
        <taxon>Viridiplantae</taxon>
        <taxon>Streptophyta</taxon>
        <taxon>Embryophyta</taxon>
        <taxon>Tracheophyta</taxon>
        <taxon>Spermatophyta</taxon>
        <taxon>Magnoliopsida</taxon>
        <taxon>Liliopsida</taxon>
        <taxon>Poales</taxon>
        <taxon>Poaceae</taxon>
        <taxon>BOP clade</taxon>
        <taxon>Oryzoideae</taxon>
        <taxon>Oryzeae</taxon>
        <taxon>Zizaniinae</taxon>
        <taxon>Zizania</taxon>
    </lineage>
</organism>
<feature type="region of interest" description="Disordered" evidence="1">
    <location>
        <begin position="44"/>
        <end position="68"/>
    </location>
</feature>
<dbReference type="Proteomes" id="UP000729402">
    <property type="component" value="Unassembled WGS sequence"/>
</dbReference>
<evidence type="ECO:0000313" key="2">
    <source>
        <dbReference type="EMBL" id="KAG8046511.1"/>
    </source>
</evidence>
<evidence type="ECO:0000313" key="3">
    <source>
        <dbReference type="Proteomes" id="UP000729402"/>
    </source>
</evidence>
<comment type="caution">
    <text evidence="2">The sequence shown here is derived from an EMBL/GenBank/DDBJ whole genome shotgun (WGS) entry which is preliminary data.</text>
</comment>
<dbReference type="EMBL" id="JAAALK010000290">
    <property type="protein sequence ID" value="KAG8046511.1"/>
    <property type="molecule type" value="Genomic_DNA"/>
</dbReference>
<feature type="compositionally biased region" description="Low complexity" evidence="1">
    <location>
        <begin position="44"/>
        <end position="60"/>
    </location>
</feature>
<feature type="region of interest" description="Disordered" evidence="1">
    <location>
        <begin position="1"/>
        <end position="27"/>
    </location>
</feature>
<accession>A0A8J5R5B5</accession>
<dbReference type="AlphaFoldDB" id="A0A8J5R5B5"/>
<sequence>MKSPKKSPKKPNKQYKSLRKSTEPIQPHRYPWHGAIAAFASAPSCATGKGKGKSSPKVGGTEPIQPHGYPQRVAIATPVYSPSSVVGKGKSSLESGESTRPTVLDFPNTYPNVCLDAKRHESFYIVSWACDTAGNRDGNGTEPIQPHWYPRCIAIAASASALSSATGKGKSIVTGIRVDAVIHVLGSGSTRVDVPKHRGSTSQFLPLVPVLFRPPVAHRGSRKGTAVEV</sequence>
<feature type="compositionally biased region" description="Basic residues" evidence="1">
    <location>
        <begin position="1"/>
        <end position="19"/>
    </location>
</feature>
<gene>
    <name evidence="2" type="ORF">GUJ93_ZPchr0008g12403</name>
</gene>
<reference evidence="2" key="1">
    <citation type="journal article" date="2021" name="bioRxiv">
        <title>Whole Genome Assembly and Annotation of Northern Wild Rice, Zizania palustris L., Supports a Whole Genome Duplication in the Zizania Genus.</title>
        <authorList>
            <person name="Haas M."/>
            <person name="Kono T."/>
            <person name="Macchietto M."/>
            <person name="Millas R."/>
            <person name="McGilp L."/>
            <person name="Shao M."/>
            <person name="Duquette J."/>
            <person name="Hirsch C.N."/>
            <person name="Kimball J."/>
        </authorList>
    </citation>
    <scope>NUCLEOTIDE SEQUENCE</scope>
    <source>
        <tissue evidence="2">Fresh leaf tissue</tissue>
    </source>
</reference>